<dbReference type="eggNOG" id="COG3875">
    <property type="taxonomic scope" value="Bacteria"/>
</dbReference>
<proteinExistence type="predicted"/>
<dbReference type="InterPro" id="IPR018657">
    <property type="entry name" value="LarA-like_N"/>
</dbReference>
<dbReference type="Gene3D" id="3.90.226.30">
    <property type="match status" value="1"/>
</dbReference>
<evidence type="ECO:0000259" key="1">
    <source>
        <dbReference type="Pfam" id="PF09861"/>
    </source>
</evidence>
<dbReference type="OrthoDB" id="9770545at2"/>
<dbReference type="HOGENOM" id="CLU_515600_0_0_11"/>
<dbReference type="STRING" id="525909.Afer_1430"/>
<protein>
    <recommendedName>
        <fullName evidence="1">LarA-like N-terminal domain-containing protein</fullName>
    </recommendedName>
</protein>
<dbReference type="Proteomes" id="UP000000771">
    <property type="component" value="Chromosome"/>
</dbReference>
<dbReference type="Pfam" id="PF09861">
    <property type="entry name" value="Lar_N"/>
    <property type="match status" value="1"/>
</dbReference>
<dbReference type="RefSeq" id="WP_015798837.1">
    <property type="nucleotide sequence ID" value="NC_013124.1"/>
</dbReference>
<dbReference type="PANTHER" id="PTHR33171:SF17">
    <property type="entry name" value="LARA-LIKE N-TERMINAL DOMAIN-CONTAINING PROTEIN"/>
    <property type="match status" value="1"/>
</dbReference>
<dbReference type="AlphaFoldDB" id="C7M046"/>
<sequence length="532" mass="59925">MAYRPGFVLEVDRATPPTLFWYGEGFRLERLPAGSRVVYPPDPLPAVRDARAAIRDALAHPIDAEPLEALLFPGMRLTIAFDDVSLPLPQMAAPDVRSLVIEEVLELAAAKGVEDIQLVAALALHRRMTESELRHALGRRVYDALAPRGMITQHDAEDKANMVVVGHTDEGELVELNRRAVESDLLVYVNINLVSMDGGHKSVATGLASYDSIRHHHNVTTMVHSRSFMDRHNSQLHSSNWRMGRLIARSGIRIFQIETTLNTNTFPSSFRFLNRREWEWDLRDRASYVAVAESLRRTPPHLAREIFHRVRSPYGLTGVAAGEVEAVHEQTIERVYRQQLVPVEGQADILTMGLPFVGPYNVNSIMNPILVYCLGLGYLFNMYRGRPLVRRGGVLIMAHPTRPEFDPAFHPSYIDFYDQVLSETTDPLVIEAKYEESFARDPWYIHLYRTQNAYHGVHPFYMWYWGAHALDHLGGVIILGGDPKTARRLGFQAASTLDDALEMARSIVGPNPSITHLHSPPLVMADVSEGQR</sequence>
<keyword evidence="3" id="KW-1185">Reference proteome</keyword>
<feature type="domain" description="LarA-like N-terminal" evidence="1">
    <location>
        <begin position="36"/>
        <end position="228"/>
    </location>
</feature>
<accession>C7M046</accession>
<dbReference type="InterPro" id="IPR048068">
    <property type="entry name" value="LarA-like"/>
</dbReference>
<reference evidence="2 3" key="1">
    <citation type="journal article" date="2009" name="Stand. Genomic Sci.">
        <title>Complete genome sequence of Acidimicrobium ferrooxidans type strain (ICP).</title>
        <authorList>
            <person name="Clum A."/>
            <person name="Nolan M."/>
            <person name="Lang E."/>
            <person name="Glavina Del Rio T."/>
            <person name="Tice H."/>
            <person name="Copeland A."/>
            <person name="Cheng J.F."/>
            <person name="Lucas S."/>
            <person name="Chen F."/>
            <person name="Bruce D."/>
            <person name="Goodwin L."/>
            <person name="Pitluck S."/>
            <person name="Ivanova N."/>
            <person name="Mavrommatis K."/>
            <person name="Mikhailova N."/>
            <person name="Pati A."/>
            <person name="Chen A."/>
            <person name="Palaniappan K."/>
            <person name="Goker M."/>
            <person name="Spring S."/>
            <person name="Land M."/>
            <person name="Hauser L."/>
            <person name="Chang Y.J."/>
            <person name="Jeffries C.C."/>
            <person name="Chain P."/>
            <person name="Bristow J."/>
            <person name="Eisen J.A."/>
            <person name="Markowitz V."/>
            <person name="Hugenholtz P."/>
            <person name="Kyrpides N.C."/>
            <person name="Klenk H.P."/>
            <person name="Lapidus A."/>
        </authorList>
    </citation>
    <scope>NUCLEOTIDE SEQUENCE [LARGE SCALE GENOMIC DNA]</scope>
    <source>
        <strain evidence="3">DSM 10331 / JCM 15462 / NBRC 103882 / ICP</strain>
    </source>
</reference>
<dbReference type="KEGG" id="afo:Afer_1430"/>
<organism evidence="2 3">
    <name type="scientific">Acidimicrobium ferrooxidans (strain DSM 10331 / JCM 15462 / NBRC 103882 / ICP)</name>
    <dbReference type="NCBI Taxonomy" id="525909"/>
    <lineage>
        <taxon>Bacteria</taxon>
        <taxon>Bacillati</taxon>
        <taxon>Actinomycetota</taxon>
        <taxon>Acidimicrobiia</taxon>
        <taxon>Acidimicrobiales</taxon>
        <taxon>Acidimicrobiaceae</taxon>
        <taxon>Acidimicrobium</taxon>
    </lineage>
</organism>
<name>C7M046_ACIFD</name>
<dbReference type="EMBL" id="CP001631">
    <property type="protein sequence ID" value="ACU54354.1"/>
    <property type="molecule type" value="Genomic_DNA"/>
</dbReference>
<dbReference type="GO" id="GO:0050043">
    <property type="term" value="F:lactate racemase activity"/>
    <property type="evidence" value="ECO:0007669"/>
    <property type="project" value="InterPro"/>
</dbReference>
<dbReference type="InterPro" id="IPR043166">
    <property type="entry name" value="LarA-like_C"/>
</dbReference>
<dbReference type="Gene3D" id="3.40.50.11440">
    <property type="match status" value="1"/>
</dbReference>
<evidence type="ECO:0000313" key="3">
    <source>
        <dbReference type="Proteomes" id="UP000000771"/>
    </source>
</evidence>
<dbReference type="PANTHER" id="PTHR33171">
    <property type="entry name" value="LAR_N DOMAIN-CONTAINING PROTEIN"/>
    <property type="match status" value="1"/>
</dbReference>
<gene>
    <name evidence="2" type="ordered locus">Afer_1430</name>
</gene>
<evidence type="ECO:0000313" key="2">
    <source>
        <dbReference type="EMBL" id="ACU54354.1"/>
    </source>
</evidence>